<evidence type="ECO:0000313" key="1">
    <source>
        <dbReference type="EMBL" id="KAH7021707.1"/>
    </source>
</evidence>
<keyword evidence="2" id="KW-1185">Reference proteome</keyword>
<reference evidence="1 2" key="1">
    <citation type="journal article" date="2021" name="Nat. Commun.">
        <title>Genetic determinants of endophytism in the Arabidopsis root mycobiome.</title>
        <authorList>
            <person name="Mesny F."/>
            <person name="Miyauchi S."/>
            <person name="Thiergart T."/>
            <person name="Pickel B."/>
            <person name="Atanasova L."/>
            <person name="Karlsson M."/>
            <person name="Huettel B."/>
            <person name="Barry K.W."/>
            <person name="Haridas S."/>
            <person name="Chen C."/>
            <person name="Bauer D."/>
            <person name="Andreopoulos W."/>
            <person name="Pangilinan J."/>
            <person name="LaButti K."/>
            <person name="Riley R."/>
            <person name="Lipzen A."/>
            <person name="Clum A."/>
            <person name="Drula E."/>
            <person name="Henrissat B."/>
            <person name="Kohler A."/>
            <person name="Grigoriev I.V."/>
            <person name="Martin F.M."/>
            <person name="Hacquard S."/>
        </authorList>
    </citation>
    <scope>NUCLEOTIDE SEQUENCE [LARGE SCALE GENOMIC DNA]</scope>
    <source>
        <strain evidence="1 2">MPI-SDFR-AT-0080</strain>
    </source>
</reference>
<evidence type="ECO:0000313" key="2">
    <source>
        <dbReference type="Proteomes" id="UP000774617"/>
    </source>
</evidence>
<protein>
    <recommendedName>
        <fullName evidence="3">HTH psq-type domain-containing protein</fullName>
    </recommendedName>
</protein>
<name>A0ABQ8FSE5_9PEZI</name>
<proteinExistence type="predicted"/>
<evidence type="ECO:0008006" key="3">
    <source>
        <dbReference type="Google" id="ProtNLM"/>
    </source>
</evidence>
<sequence>MFGSYQEVKERVQLALDEAATQLTPNISNLAIKHDVPRLRLYRRWGGYASKSSRPPTNRLLTNDQELALVLYCQTLDEIGVSCRIHMLESSAYQLLVRSCVRQQRPSRWYCYQRESKHKERRKEKEERREEITMPSLYLQRTNQASRYV</sequence>
<comment type="caution">
    <text evidence="1">The sequence shown here is derived from an EMBL/GenBank/DDBJ whole genome shotgun (WGS) entry which is preliminary data.</text>
</comment>
<gene>
    <name evidence="1" type="ORF">B0J12DRAFT_393675</name>
</gene>
<accession>A0ABQ8FSE5</accession>
<dbReference type="Proteomes" id="UP000774617">
    <property type="component" value="Unassembled WGS sequence"/>
</dbReference>
<dbReference type="EMBL" id="JAGTJR010000065">
    <property type="protein sequence ID" value="KAH7021707.1"/>
    <property type="molecule type" value="Genomic_DNA"/>
</dbReference>
<organism evidence="1 2">
    <name type="scientific">Macrophomina phaseolina</name>
    <dbReference type="NCBI Taxonomy" id="35725"/>
    <lineage>
        <taxon>Eukaryota</taxon>
        <taxon>Fungi</taxon>
        <taxon>Dikarya</taxon>
        <taxon>Ascomycota</taxon>
        <taxon>Pezizomycotina</taxon>
        <taxon>Dothideomycetes</taxon>
        <taxon>Dothideomycetes incertae sedis</taxon>
        <taxon>Botryosphaeriales</taxon>
        <taxon>Botryosphaeriaceae</taxon>
        <taxon>Macrophomina</taxon>
    </lineage>
</organism>